<gene>
    <name evidence="1" type="ORF">F383_23454</name>
</gene>
<keyword evidence="2" id="KW-1185">Reference proteome</keyword>
<reference evidence="2" key="1">
    <citation type="submission" date="2014-09" db="EMBL/GenBank/DDBJ databases">
        <authorList>
            <person name="Mudge J."/>
            <person name="Ramaraj T."/>
            <person name="Lindquist I.E."/>
            <person name="Bharti A.K."/>
            <person name="Sundararajan A."/>
            <person name="Cameron C.T."/>
            <person name="Woodward J.E."/>
            <person name="May G.D."/>
            <person name="Brubaker C."/>
            <person name="Broadhvest J."/>
            <person name="Wilkins T.A."/>
        </authorList>
    </citation>
    <scope>NUCLEOTIDE SEQUENCE</scope>
    <source>
        <strain evidence="2">cv. AKA8401</strain>
    </source>
</reference>
<organism evidence="1 2">
    <name type="scientific">Gossypium arboreum</name>
    <name type="common">Tree cotton</name>
    <name type="synonym">Gossypium nanking</name>
    <dbReference type="NCBI Taxonomy" id="29729"/>
    <lineage>
        <taxon>Eukaryota</taxon>
        <taxon>Viridiplantae</taxon>
        <taxon>Streptophyta</taxon>
        <taxon>Embryophyta</taxon>
        <taxon>Tracheophyta</taxon>
        <taxon>Spermatophyta</taxon>
        <taxon>Magnoliopsida</taxon>
        <taxon>eudicotyledons</taxon>
        <taxon>Gunneridae</taxon>
        <taxon>Pentapetalae</taxon>
        <taxon>rosids</taxon>
        <taxon>malvids</taxon>
        <taxon>Malvales</taxon>
        <taxon>Malvaceae</taxon>
        <taxon>Malvoideae</taxon>
        <taxon>Gossypium</taxon>
    </lineage>
</organism>
<evidence type="ECO:0000313" key="1">
    <source>
        <dbReference type="EMBL" id="KHG16867.1"/>
    </source>
</evidence>
<dbReference type="Proteomes" id="UP000032142">
    <property type="component" value="Unassembled WGS sequence"/>
</dbReference>
<proteinExistence type="predicted"/>
<evidence type="ECO:0000313" key="2">
    <source>
        <dbReference type="Proteomes" id="UP000032142"/>
    </source>
</evidence>
<dbReference type="EMBL" id="KN407102">
    <property type="protein sequence ID" value="KHG16867.1"/>
    <property type="molecule type" value="Genomic_DNA"/>
</dbReference>
<name>A0A0B0NW63_GOSAR</name>
<sequence>MPVWQSDTSVSQAVWTFEIGSHGRVPAHVWPRVTL</sequence>
<protein>
    <submittedName>
        <fullName evidence="1">Uncharacterized protein</fullName>
    </submittedName>
</protein>
<accession>A0A0B0NW63</accession>
<dbReference type="AlphaFoldDB" id="A0A0B0NW63"/>